<organism evidence="2 3">
    <name type="scientific">Paenibacillus gansuensis</name>
    <dbReference type="NCBI Taxonomy" id="306542"/>
    <lineage>
        <taxon>Bacteria</taxon>
        <taxon>Bacillati</taxon>
        <taxon>Bacillota</taxon>
        <taxon>Bacilli</taxon>
        <taxon>Bacillales</taxon>
        <taxon>Paenibacillaceae</taxon>
        <taxon>Paenibacillus</taxon>
    </lineage>
</organism>
<accession>A0ABW5PB17</accession>
<gene>
    <name evidence="2" type="ORF">ACFSUF_04675</name>
</gene>
<dbReference type="Proteomes" id="UP001597541">
    <property type="component" value="Unassembled WGS sequence"/>
</dbReference>
<reference evidence="3" key="1">
    <citation type="journal article" date="2019" name="Int. J. Syst. Evol. Microbiol.">
        <title>The Global Catalogue of Microorganisms (GCM) 10K type strain sequencing project: providing services to taxonomists for standard genome sequencing and annotation.</title>
        <authorList>
            <consortium name="The Broad Institute Genomics Platform"/>
            <consortium name="The Broad Institute Genome Sequencing Center for Infectious Disease"/>
            <person name="Wu L."/>
            <person name="Ma J."/>
        </authorList>
    </citation>
    <scope>NUCLEOTIDE SEQUENCE [LARGE SCALE GENOMIC DNA]</scope>
    <source>
        <strain evidence="3">KCTC 3950</strain>
    </source>
</reference>
<sequence length="203" mass="23438">MFKKKDVFFTTLESISDNLLEAAQCFAKGIEQPGNLSDFAKKMKAYENKGDSYTHFIYKELNKTFITPIEQSDIMALTSALDDVLDEMEACASRFEMYDIRTTDEHMKRFAGILLECSVEIQKVMRLLSTKKLLAMREHCIRINELENEADDLLRVCIKNVFAEIKDPIELIKRKELFEMFEEATDSCERVANMLESVIMGNS</sequence>
<evidence type="ECO:0000313" key="3">
    <source>
        <dbReference type="Proteomes" id="UP001597541"/>
    </source>
</evidence>
<dbReference type="Gene3D" id="1.20.58.220">
    <property type="entry name" value="Phosphate transport system protein phou homolog 2, domain 2"/>
    <property type="match status" value="1"/>
</dbReference>
<dbReference type="RefSeq" id="WP_377600615.1">
    <property type="nucleotide sequence ID" value="NZ_JBHUME010000005.1"/>
</dbReference>
<dbReference type="EMBL" id="JBHUME010000005">
    <property type="protein sequence ID" value="MFD2611713.1"/>
    <property type="molecule type" value="Genomic_DNA"/>
</dbReference>
<dbReference type="InterPro" id="IPR018445">
    <property type="entry name" value="Put_Phosphate_transp_reg"/>
</dbReference>
<dbReference type="InterPro" id="IPR052912">
    <property type="entry name" value="UPF0111_domain"/>
</dbReference>
<dbReference type="InterPro" id="IPR038078">
    <property type="entry name" value="PhoU-like_sf"/>
</dbReference>
<dbReference type="Pfam" id="PF01865">
    <property type="entry name" value="PhoU_div"/>
    <property type="match status" value="1"/>
</dbReference>
<evidence type="ECO:0000313" key="2">
    <source>
        <dbReference type="EMBL" id="MFD2611713.1"/>
    </source>
</evidence>
<name>A0ABW5PB17_9BACL</name>
<dbReference type="PANTHER" id="PTHR37298:SF1">
    <property type="entry name" value="UPF0111 PROTEIN YKAA"/>
    <property type="match status" value="1"/>
</dbReference>
<dbReference type="PANTHER" id="PTHR37298">
    <property type="entry name" value="UPF0111 PROTEIN YKAA"/>
    <property type="match status" value="1"/>
</dbReference>
<comment type="caution">
    <text evidence="2">The sequence shown here is derived from an EMBL/GenBank/DDBJ whole genome shotgun (WGS) entry which is preliminary data.</text>
</comment>
<keyword evidence="3" id="KW-1185">Reference proteome</keyword>
<comment type="similarity">
    <text evidence="1">Belongs to the UPF0111 family.</text>
</comment>
<proteinExistence type="inferred from homology"/>
<evidence type="ECO:0000256" key="1">
    <source>
        <dbReference type="ARBA" id="ARBA00008591"/>
    </source>
</evidence>
<protein>
    <submittedName>
        <fullName evidence="2">DUF47 domain-containing protein</fullName>
    </submittedName>
</protein>